<dbReference type="SUPFAM" id="SSF159283">
    <property type="entry name" value="Guanosine diphospho-D-mannose pyrophosphorylase/mannose-6-phosphate isomerase linker domain"/>
    <property type="match status" value="1"/>
</dbReference>
<gene>
    <name evidence="3" type="ORF">GCM10009789_06840</name>
</gene>
<reference evidence="4" key="1">
    <citation type="journal article" date="2019" name="Int. J. Syst. Evol. Microbiol.">
        <title>The Global Catalogue of Microorganisms (GCM) 10K type strain sequencing project: providing services to taxonomists for standard genome sequencing and annotation.</title>
        <authorList>
            <consortium name="The Broad Institute Genomics Platform"/>
            <consortium name="The Broad Institute Genome Sequencing Center for Infectious Disease"/>
            <person name="Wu L."/>
            <person name="Ma J."/>
        </authorList>
    </citation>
    <scope>NUCLEOTIDE SEQUENCE [LARGE SCALE GENOMIC DNA]</scope>
    <source>
        <strain evidence="4">JCM 14969</strain>
    </source>
</reference>
<evidence type="ECO:0000313" key="3">
    <source>
        <dbReference type="EMBL" id="GAA1556107.1"/>
    </source>
</evidence>
<dbReference type="PANTHER" id="PTHR46390">
    <property type="entry name" value="MANNOSE-1-PHOSPHATE GUANYLYLTRANSFERASE"/>
    <property type="match status" value="1"/>
</dbReference>
<dbReference type="GO" id="GO:0016779">
    <property type="term" value="F:nucleotidyltransferase activity"/>
    <property type="evidence" value="ECO:0007669"/>
    <property type="project" value="UniProtKB-KW"/>
</dbReference>
<dbReference type="InterPro" id="IPR049577">
    <property type="entry name" value="GMPP_N"/>
</dbReference>
<dbReference type="Pfam" id="PF22640">
    <property type="entry name" value="ManC_GMP_beta-helix"/>
    <property type="match status" value="1"/>
</dbReference>
<evidence type="ECO:0000259" key="1">
    <source>
        <dbReference type="Pfam" id="PF00483"/>
    </source>
</evidence>
<dbReference type="InterPro" id="IPR029044">
    <property type="entry name" value="Nucleotide-diphossugar_trans"/>
</dbReference>
<evidence type="ECO:0000313" key="4">
    <source>
        <dbReference type="Proteomes" id="UP001500393"/>
    </source>
</evidence>
<protein>
    <submittedName>
        <fullName evidence="3">Mannose-1-phosphate guanylyltransferase</fullName>
    </submittedName>
</protein>
<dbReference type="EMBL" id="BAAAOS010000007">
    <property type="protein sequence ID" value="GAA1556107.1"/>
    <property type="molecule type" value="Genomic_DNA"/>
</dbReference>
<feature type="domain" description="Nucleotidyl transferase" evidence="1">
    <location>
        <begin position="14"/>
        <end position="293"/>
    </location>
</feature>
<proteinExistence type="predicted"/>
<dbReference type="Proteomes" id="UP001500393">
    <property type="component" value="Unassembled WGS sequence"/>
</dbReference>
<keyword evidence="3" id="KW-0548">Nucleotidyltransferase</keyword>
<dbReference type="PANTHER" id="PTHR46390:SF1">
    <property type="entry name" value="MANNOSE-1-PHOSPHATE GUANYLYLTRANSFERASE"/>
    <property type="match status" value="1"/>
</dbReference>
<comment type="caution">
    <text evidence="3">The sequence shown here is derived from an EMBL/GenBank/DDBJ whole genome shotgun (WGS) entry which is preliminary data.</text>
</comment>
<dbReference type="InterPro" id="IPR054566">
    <property type="entry name" value="ManC/GMP-like_b-helix"/>
</dbReference>
<dbReference type="InterPro" id="IPR051161">
    <property type="entry name" value="Mannose-6P_isomerase_type2"/>
</dbReference>
<keyword evidence="3" id="KW-0808">Transferase</keyword>
<sequence>MTDAKTSPRAGFYPIIPAGGSGKRLWPLSRANYPKFMRALGAPGSSLLRATLTRLRPLAPEENTYVVTSGVLAPLISRELPELPAGNILVEPAPRESGPAIALAAAVIATIDPEAVMGSFAADHVVRHPERFCAAVETAIKGAEDGNLMTVGITPTRPETGYGYIRRGSAIGDTGMFRVEEFVEKPKYELAKEYVDSGEYLWNASFFVWRVQVFLEELQKREPEFHDNLQIIAAAWWSDEREEVLARVWPNLPKIAIEYLLMEPAARDGMVATVPGDFGWSDVGDYHALGEIQGGDENGNVIIEVDAAREADRYRSASDVRMSDSKNLVVVSDGSRLVTAIGVEDLVIVDTSDVLLVCDRSRAQDVKKMVDELEKAGAAEYI</sequence>
<organism evidence="3 4">
    <name type="scientific">Kribbella sancticallisti</name>
    <dbReference type="NCBI Taxonomy" id="460087"/>
    <lineage>
        <taxon>Bacteria</taxon>
        <taxon>Bacillati</taxon>
        <taxon>Actinomycetota</taxon>
        <taxon>Actinomycetes</taxon>
        <taxon>Propionibacteriales</taxon>
        <taxon>Kribbellaceae</taxon>
        <taxon>Kribbella</taxon>
    </lineage>
</organism>
<keyword evidence="4" id="KW-1185">Reference proteome</keyword>
<dbReference type="InterPro" id="IPR005835">
    <property type="entry name" value="NTP_transferase_dom"/>
</dbReference>
<accession>A0ABP4N5R6</accession>
<dbReference type="SUPFAM" id="SSF53448">
    <property type="entry name" value="Nucleotide-diphospho-sugar transferases"/>
    <property type="match status" value="1"/>
</dbReference>
<dbReference type="CDD" id="cd02509">
    <property type="entry name" value="GDP-M1P_Guanylyltransferase"/>
    <property type="match status" value="1"/>
</dbReference>
<dbReference type="Pfam" id="PF00483">
    <property type="entry name" value="NTP_transferase"/>
    <property type="match status" value="1"/>
</dbReference>
<name>A0ABP4N5R6_9ACTN</name>
<evidence type="ECO:0000259" key="2">
    <source>
        <dbReference type="Pfam" id="PF22640"/>
    </source>
</evidence>
<feature type="domain" description="MannoseP isomerase/GMP-like beta-helix" evidence="2">
    <location>
        <begin position="324"/>
        <end position="373"/>
    </location>
</feature>
<dbReference type="Gene3D" id="3.90.550.10">
    <property type="entry name" value="Spore Coat Polysaccharide Biosynthesis Protein SpsA, Chain A"/>
    <property type="match status" value="1"/>
</dbReference>